<dbReference type="Proteomes" id="UP000509510">
    <property type="component" value="Chromosome I"/>
</dbReference>
<dbReference type="RefSeq" id="XP_035341476.1">
    <property type="nucleotide sequence ID" value="XM_035485583.1"/>
</dbReference>
<keyword evidence="3" id="KW-1185">Reference proteome</keyword>
<dbReference type="GeneID" id="55989898"/>
<evidence type="ECO:0000313" key="3">
    <source>
        <dbReference type="Proteomes" id="UP000509510"/>
    </source>
</evidence>
<reference evidence="3" key="1">
    <citation type="submission" date="2020-06" db="EMBL/GenBank/DDBJ databases">
        <title>A chromosome-scale genome assembly of Talaromyces rugulosus W13939.</title>
        <authorList>
            <person name="Wang B."/>
            <person name="Guo L."/>
            <person name="Ye K."/>
            <person name="Wang L."/>
        </authorList>
    </citation>
    <scope>NUCLEOTIDE SEQUENCE [LARGE SCALE GENOMIC DNA]</scope>
    <source>
        <strain evidence="3">W13939</strain>
    </source>
</reference>
<dbReference type="OrthoDB" id="4725912at2759"/>
<evidence type="ECO:0000313" key="2">
    <source>
        <dbReference type="EMBL" id="QKX55297.1"/>
    </source>
</evidence>
<evidence type="ECO:0000256" key="1">
    <source>
        <dbReference type="SAM" id="MobiDB-lite"/>
    </source>
</evidence>
<gene>
    <name evidence="2" type="ORF">TRUGW13939_02389</name>
</gene>
<feature type="region of interest" description="Disordered" evidence="1">
    <location>
        <begin position="230"/>
        <end position="258"/>
    </location>
</feature>
<dbReference type="KEGG" id="trg:TRUGW13939_02389"/>
<name>A0A7H8QMX3_TALRU</name>
<accession>A0A7H8QMX3</accession>
<dbReference type="EMBL" id="CP055898">
    <property type="protein sequence ID" value="QKX55297.1"/>
    <property type="molecule type" value="Genomic_DNA"/>
</dbReference>
<sequence length="258" mass="28532">MAAANLDGASTNTLPGEPFKPVLGGDHDHVTLSMNFAWRKFKSSISDERNPEKPLYIISYKIFPKLRLIFRRASGDDGSDGSAEDDNSADESIIGTGTVNNVSIDSSYTCHGRKDKLVAQKRFHTLYTHRSAALSVDGKPQVVTWSGDCGLKRWDFVCVDENQTPLAKFTANLWGVKKLGKVELMGPRAEDPAFRDEMVITGILVGYTMIWRANNIFQLFGSLFGKPGKDREYPVQEGPAPKNDDTLTAKESYPPKQA</sequence>
<protein>
    <submittedName>
        <fullName evidence="2">Uncharacterized protein</fullName>
    </submittedName>
</protein>
<organism evidence="2 3">
    <name type="scientific">Talaromyces rugulosus</name>
    <name type="common">Penicillium rugulosum</name>
    <dbReference type="NCBI Taxonomy" id="121627"/>
    <lineage>
        <taxon>Eukaryota</taxon>
        <taxon>Fungi</taxon>
        <taxon>Dikarya</taxon>
        <taxon>Ascomycota</taxon>
        <taxon>Pezizomycotina</taxon>
        <taxon>Eurotiomycetes</taxon>
        <taxon>Eurotiomycetidae</taxon>
        <taxon>Eurotiales</taxon>
        <taxon>Trichocomaceae</taxon>
        <taxon>Talaromyces</taxon>
        <taxon>Talaromyces sect. Islandici</taxon>
    </lineage>
</organism>
<proteinExistence type="predicted"/>
<dbReference type="AlphaFoldDB" id="A0A7H8QMX3"/>